<evidence type="ECO:0000256" key="3">
    <source>
        <dbReference type="ARBA" id="ARBA00022691"/>
    </source>
</evidence>
<protein>
    <recommendedName>
        <fullName evidence="9">Phosphomethylpyrimidine synthase</fullName>
        <ecNumber evidence="9">4.1.99.17</ecNumber>
    </recommendedName>
</protein>
<dbReference type="EC" id="4.1.99.17" evidence="9"/>
<dbReference type="EMBL" id="DQWE01000380">
    <property type="protein sequence ID" value="HDI83725.1"/>
    <property type="molecule type" value="Genomic_DNA"/>
</dbReference>
<accession>A0A7C0ZJ77</accession>
<keyword evidence="2" id="KW-0004">4Fe-4S</keyword>
<evidence type="ECO:0000256" key="4">
    <source>
        <dbReference type="ARBA" id="ARBA00022723"/>
    </source>
</evidence>
<keyword evidence="4" id="KW-0479">Metal-binding</keyword>
<dbReference type="GO" id="GO:0046872">
    <property type="term" value="F:metal ion binding"/>
    <property type="evidence" value="ECO:0007669"/>
    <property type="project" value="UniProtKB-KW"/>
</dbReference>
<feature type="non-terminal residue" evidence="10">
    <location>
        <position position="355"/>
    </location>
</feature>
<evidence type="ECO:0000256" key="9">
    <source>
        <dbReference type="NCBIfam" id="TIGR00190"/>
    </source>
</evidence>
<reference evidence="10" key="1">
    <citation type="journal article" date="2020" name="mSystems">
        <title>Genome- and Community-Level Interaction Insights into Carbon Utilization and Element Cycling Functions of Hydrothermarchaeota in Hydrothermal Sediment.</title>
        <authorList>
            <person name="Zhou Z."/>
            <person name="Liu Y."/>
            <person name="Xu W."/>
            <person name="Pan J."/>
            <person name="Luo Z.H."/>
            <person name="Li M."/>
        </authorList>
    </citation>
    <scope>NUCLEOTIDE SEQUENCE [LARGE SCALE GENOMIC DNA]</scope>
    <source>
        <strain evidence="10">HyVt-102</strain>
    </source>
</reference>
<keyword evidence="5" id="KW-0862">Zinc</keyword>
<dbReference type="Proteomes" id="UP000885847">
    <property type="component" value="Unassembled WGS sequence"/>
</dbReference>
<evidence type="ECO:0000256" key="7">
    <source>
        <dbReference type="ARBA" id="ARBA00023014"/>
    </source>
</evidence>
<keyword evidence="6" id="KW-0408">Iron</keyword>
<dbReference type="NCBIfam" id="NF009895">
    <property type="entry name" value="PRK13352.1"/>
    <property type="match status" value="1"/>
</dbReference>
<dbReference type="GO" id="GO:0051539">
    <property type="term" value="F:4 iron, 4 sulfur cluster binding"/>
    <property type="evidence" value="ECO:0007669"/>
    <property type="project" value="UniProtKB-KW"/>
</dbReference>
<comment type="caution">
    <text evidence="10">The sequence shown here is derived from an EMBL/GenBank/DDBJ whole genome shotgun (WGS) entry which is preliminary data.</text>
</comment>
<dbReference type="Gene3D" id="3.20.20.540">
    <property type="entry name" value="Radical SAM ThiC family, central domain"/>
    <property type="match status" value="1"/>
</dbReference>
<keyword evidence="7" id="KW-0411">Iron-sulfur</keyword>
<dbReference type="Pfam" id="PF01964">
    <property type="entry name" value="ThiC_Rad_SAM"/>
    <property type="match status" value="1"/>
</dbReference>
<dbReference type="PANTHER" id="PTHR30557:SF1">
    <property type="entry name" value="PHOSPHOMETHYLPYRIMIDINE SYNTHASE, CHLOROPLASTIC"/>
    <property type="match status" value="1"/>
</dbReference>
<evidence type="ECO:0000256" key="6">
    <source>
        <dbReference type="ARBA" id="ARBA00023004"/>
    </source>
</evidence>
<sequence>MTLIEKARAGKITEEMRSIAEKEGRSPEYIRDGIANGRIVIPLNKNRSIEKICAIGEGLKTKVNANIGSSTDLADVNIELEKARVAEEAGTDTIMDLSTGGDIDGIRKEIIKHTNVPLGTVPIYQAAIEVVDKKGGIVFMTKDDIFSVIEKQAKDGVDFMTVHVGVTLSTFERLRNEGRVMDIVSRGGTFTVVWMLYNKKENPLYEYFDELIEIAREYEITLSLGDGFRPGAIVDSSDRSQFHELILLGELQQRALKAGVQVMIEGPGHIPIQEIQMNIQMEKKLCHGAPFYVLGPVVTDIAPGYDHIVSAIGGAMAAYYGADFLCYVTPSEHLGLPTKDEVKEGVITARIAAHI</sequence>
<name>A0A7C0ZJ77_UNCW3</name>
<dbReference type="GO" id="GO:0070284">
    <property type="term" value="F:phosphomethylpyrimidine synthase activity"/>
    <property type="evidence" value="ECO:0007669"/>
    <property type="project" value="UniProtKB-EC"/>
</dbReference>
<evidence type="ECO:0000256" key="5">
    <source>
        <dbReference type="ARBA" id="ARBA00022833"/>
    </source>
</evidence>
<dbReference type="NCBIfam" id="TIGR00190">
    <property type="entry name" value="thiC"/>
    <property type="match status" value="1"/>
</dbReference>
<dbReference type="InterPro" id="IPR038521">
    <property type="entry name" value="ThiC/Bza_core_dom"/>
</dbReference>
<keyword evidence="8" id="KW-0456">Lyase</keyword>
<dbReference type="GO" id="GO:0009228">
    <property type="term" value="P:thiamine biosynthetic process"/>
    <property type="evidence" value="ECO:0007669"/>
    <property type="project" value="UniProtKB-UniRule"/>
</dbReference>
<keyword evidence="3" id="KW-0949">S-adenosyl-L-methionine</keyword>
<dbReference type="FunFam" id="3.20.20.540:FF:000001">
    <property type="entry name" value="Phosphomethylpyrimidine synthase"/>
    <property type="match status" value="1"/>
</dbReference>
<gene>
    <name evidence="10" type="primary">thiC</name>
    <name evidence="10" type="ORF">ENF18_08050</name>
</gene>
<dbReference type="InterPro" id="IPR002817">
    <property type="entry name" value="ThiC/BzaA/B"/>
</dbReference>
<organism evidence="10">
    <name type="scientific">candidate division WOR-3 bacterium</name>
    <dbReference type="NCBI Taxonomy" id="2052148"/>
    <lineage>
        <taxon>Bacteria</taxon>
        <taxon>Bacteria division WOR-3</taxon>
    </lineage>
</organism>
<dbReference type="GO" id="GO:0005829">
    <property type="term" value="C:cytosol"/>
    <property type="evidence" value="ECO:0007669"/>
    <property type="project" value="TreeGrafter"/>
</dbReference>
<evidence type="ECO:0000256" key="2">
    <source>
        <dbReference type="ARBA" id="ARBA00022485"/>
    </source>
</evidence>
<evidence type="ECO:0000313" key="10">
    <source>
        <dbReference type="EMBL" id="HDI83725.1"/>
    </source>
</evidence>
<evidence type="ECO:0000256" key="1">
    <source>
        <dbReference type="ARBA" id="ARBA00001966"/>
    </source>
</evidence>
<dbReference type="AlphaFoldDB" id="A0A7C0ZJ77"/>
<dbReference type="PANTHER" id="PTHR30557">
    <property type="entry name" value="THIAMINE BIOSYNTHESIS PROTEIN THIC"/>
    <property type="match status" value="1"/>
</dbReference>
<dbReference type="SFLD" id="SFLDS00113">
    <property type="entry name" value="Radical_SAM_Phosphomethylpyrim"/>
    <property type="match status" value="1"/>
</dbReference>
<comment type="cofactor">
    <cofactor evidence="1">
        <name>[4Fe-4S] cluster</name>
        <dbReference type="ChEBI" id="CHEBI:49883"/>
    </cofactor>
</comment>
<proteinExistence type="predicted"/>
<evidence type="ECO:0000256" key="8">
    <source>
        <dbReference type="ARBA" id="ARBA00023239"/>
    </source>
</evidence>